<evidence type="ECO:0000259" key="7">
    <source>
        <dbReference type="PROSITE" id="PS50059"/>
    </source>
</evidence>
<keyword evidence="2 4" id="KW-0802">TPR repeat</keyword>
<dbReference type="SMART" id="SM00028">
    <property type="entry name" value="TPR"/>
    <property type="match status" value="3"/>
</dbReference>
<dbReference type="InterPro" id="IPR050754">
    <property type="entry name" value="FKBP4/5/8-like"/>
</dbReference>
<dbReference type="SUPFAM" id="SSF48452">
    <property type="entry name" value="TPR-like"/>
    <property type="match status" value="1"/>
</dbReference>
<reference evidence="10" key="1">
    <citation type="submission" date="2025-04" db="UniProtKB">
        <authorList>
            <consortium name="RefSeq"/>
        </authorList>
    </citation>
    <scope>IDENTIFICATION</scope>
    <source>
        <tissue evidence="10">Whole insect</tissue>
    </source>
</reference>
<dbReference type="GO" id="GO:0016020">
    <property type="term" value="C:membrane"/>
    <property type="evidence" value="ECO:0007669"/>
    <property type="project" value="TreeGrafter"/>
</dbReference>
<organism evidence="10">
    <name type="scientific">Diabrotica virgifera virgifera</name>
    <name type="common">western corn rootworm</name>
    <dbReference type="NCBI Taxonomy" id="50390"/>
    <lineage>
        <taxon>Eukaryota</taxon>
        <taxon>Metazoa</taxon>
        <taxon>Ecdysozoa</taxon>
        <taxon>Arthropoda</taxon>
        <taxon>Hexapoda</taxon>
        <taxon>Insecta</taxon>
        <taxon>Pterygota</taxon>
        <taxon>Neoptera</taxon>
        <taxon>Endopterygota</taxon>
        <taxon>Coleoptera</taxon>
        <taxon>Polyphaga</taxon>
        <taxon>Cucujiformia</taxon>
        <taxon>Chrysomeloidea</taxon>
        <taxon>Chrysomelidae</taxon>
        <taxon>Galerucinae</taxon>
        <taxon>Diabroticina</taxon>
        <taxon>Diabroticites</taxon>
        <taxon>Diabrotica</taxon>
    </lineage>
</organism>
<dbReference type="PROSITE" id="PS50059">
    <property type="entry name" value="FKBP_PPIASE"/>
    <property type="match status" value="1"/>
</dbReference>
<dbReference type="InterPro" id="IPR046357">
    <property type="entry name" value="PPIase_dom_sf"/>
</dbReference>
<dbReference type="GO" id="GO:0003755">
    <property type="term" value="F:peptidyl-prolyl cis-trans isomerase activity"/>
    <property type="evidence" value="ECO:0007669"/>
    <property type="project" value="UniProtKB-KW"/>
</dbReference>
<evidence type="ECO:0000256" key="4">
    <source>
        <dbReference type="PROSITE-ProRule" id="PRU00339"/>
    </source>
</evidence>
<feature type="region of interest" description="Disordered" evidence="5">
    <location>
        <begin position="1"/>
        <end position="69"/>
    </location>
</feature>
<feature type="domain" description="PPIase FKBP-type" evidence="7">
    <location>
        <begin position="96"/>
        <end position="180"/>
    </location>
</feature>
<evidence type="ECO:0000313" key="8">
    <source>
        <dbReference type="EnsemblMetazoa" id="XP_050504227.1"/>
    </source>
</evidence>
<dbReference type="EnsemblMetazoa" id="XM_050648270.1">
    <property type="protein sequence ID" value="XP_050504227.1"/>
    <property type="gene ID" value="LOC126883060"/>
</dbReference>
<name>A0A6P7GL37_DIAVI</name>
<dbReference type="FunCoup" id="A0A6P7GL37">
    <property type="interactions" value="868"/>
</dbReference>
<protein>
    <recommendedName>
        <fullName evidence="3">peptidylprolyl isomerase</fullName>
        <ecNumber evidence="3">5.2.1.8</ecNumber>
    </recommendedName>
</protein>
<accession>A0A6P7GL37</accession>
<keyword evidence="3" id="KW-0697">Rotamase</keyword>
<dbReference type="Proteomes" id="UP001652700">
    <property type="component" value="Unplaced"/>
</dbReference>
<reference evidence="8" key="2">
    <citation type="submission" date="2025-05" db="UniProtKB">
        <authorList>
            <consortium name="EnsemblMetazoa"/>
        </authorList>
    </citation>
    <scope>IDENTIFICATION</scope>
</reference>
<evidence type="ECO:0000256" key="3">
    <source>
        <dbReference type="PROSITE-ProRule" id="PRU00277"/>
    </source>
</evidence>
<keyword evidence="9" id="KW-1185">Reference proteome</keyword>
<keyword evidence="6" id="KW-1133">Transmembrane helix</keyword>
<dbReference type="SUPFAM" id="SSF54534">
    <property type="entry name" value="FKBP-like"/>
    <property type="match status" value="1"/>
</dbReference>
<feature type="compositionally biased region" description="Basic and acidic residues" evidence="5">
    <location>
        <begin position="42"/>
        <end position="69"/>
    </location>
</feature>
<proteinExistence type="predicted"/>
<evidence type="ECO:0000256" key="2">
    <source>
        <dbReference type="ARBA" id="ARBA00022803"/>
    </source>
</evidence>
<dbReference type="Gene3D" id="1.25.40.10">
    <property type="entry name" value="Tetratricopeptide repeat domain"/>
    <property type="match status" value="1"/>
</dbReference>
<keyword evidence="3" id="KW-0413">Isomerase</keyword>
<keyword evidence="1" id="KW-0677">Repeat</keyword>
<sequence length="394" mass="43911">MSETFIEHEKSSQSVISSDSGKDILEESDVPDLEPISSSEDNISKNDEVENIPEEEKEKINEPEEPKPEWVDLLGSGAIMKKTIAEGKPDTRPQRSEKCIINYSCYLEDETLVDSADNFELNLGESDVIQGLDVSLGLMNIGEKCRLKITPRLAFGRKGLPSKIPGDSLVIYDVELVNVEPEDDVDMMPITLRKVKGNKKRERGNWWYTRGENNIAIQCYRRALDYLDEVEGGDQSKGEVSDSDLQSILEDRVSVCNNMAAAQIKMEMYSAALNSLQVVLRCQPNNVKAHYRKAMAYKGQNDLPTAMKCLQKAKEFAPNDPDIQKEINAMTKLIQKQKNSEKELAKRMFNGTAKTESNNKSSKKSSGGKFIVWATLGAALAVGAAGVFAYRLKI</sequence>
<dbReference type="GO" id="GO:0044183">
    <property type="term" value="F:protein folding chaperone"/>
    <property type="evidence" value="ECO:0007669"/>
    <property type="project" value="TreeGrafter"/>
</dbReference>
<dbReference type="AlphaFoldDB" id="A0A6P7GL37"/>
<gene>
    <name evidence="10" type="primary">LOC114338098</name>
</gene>
<evidence type="ECO:0000256" key="5">
    <source>
        <dbReference type="SAM" id="MobiDB-lite"/>
    </source>
</evidence>
<feature type="transmembrane region" description="Helical" evidence="6">
    <location>
        <begin position="370"/>
        <end position="390"/>
    </location>
</feature>
<evidence type="ECO:0000256" key="1">
    <source>
        <dbReference type="ARBA" id="ARBA00022737"/>
    </source>
</evidence>
<feature type="compositionally biased region" description="Basic and acidic residues" evidence="5">
    <location>
        <begin position="1"/>
        <end position="11"/>
    </location>
</feature>
<dbReference type="GO" id="GO:0043066">
    <property type="term" value="P:negative regulation of apoptotic process"/>
    <property type="evidence" value="ECO:0007669"/>
    <property type="project" value="TreeGrafter"/>
</dbReference>
<dbReference type="PROSITE" id="PS50005">
    <property type="entry name" value="TPR"/>
    <property type="match status" value="1"/>
</dbReference>
<dbReference type="GO" id="GO:0005740">
    <property type="term" value="C:mitochondrial envelope"/>
    <property type="evidence" value="ECO:0007669"/>
    <property type="project" value="TreeGrafter"/>
</dbReference>
<dbReference type="GO" id="GO:0005829">
    <property type="term" value="C:cytosol"/>
    <property type="evidence" value="ECO:0007669"/>
    <property type="project" value="TreeGrafter"/>
</dbReference>
<evidence type="ECO:0000256" key="6">
    <source>
        <dbReference type="SAM" id="Phobius"/>
    </source>
</evidence>
<comment type="catalytic activity">
    <reaction evidence="3">
        <text>[protein]-peptidylproline (omega=180) = [protein]-peptidylproline (omega=0)</text>
        <dbReference type="Rhea" id="RHEA:16237"/>
        <dbReference type="Rhea" id="RHEA-COMP:10747"/>
        <dbReference type="Rhea" id="RHEA-COMP:10748"/>
        <dbReference type="ChEBI" id="CHEBI:83833"/>
        <dbReference type="ChEBI" id="CHEBI:83834"/>
        <dbReference type="EC" id="5.2.1.8"/>
    </reaction>
</comment>
<dbReference type="RefSeq" id="XP_028144480.1">
    <property type="nucleotide sequence ID" value="XM_028288679.1"/>
</dbReference>
<evidence type="ECO:0000313" key="10">
    <source>
        <dbReference type="RefSeq" id="XP_028144480.1"/>
    </source>
</evidence>
<dbReference type="PANTHER" id="PTHR46512:SF1">
    <property type="entry name" value="PEPTIDYLPROLYL ISOMERASE"/>
    <property type="match status" value="1"/>
</dbReference>
<keyword evidence="6" id="KW-0812">Transmembrane</keyword>
<dbReference type="PANTHER" id="PTHR46512">
    <property type="entry name" value="PEPTIDYLPROLYL ISOMERASE"/>
    <property type="match status" value="1"/>
</dbReference>
<dbReference type="InterPro" id="IPR011990">
    <property type="entry name" value="TPR-like_helical_dom_sf"/>
</dbReference>
<dbReference type="InterPro" id="IPR001179">
    <property type="entry name" value="PPIase_FKBP_dom"/>
</dbReference>
<dbReference type="Pfam" id="PF14559">
    <property type="entry name" value="TPR_19"/>
    <property type="match status" value="1"/>
</dbReference>
<dbReference type="InterPro" id="IPR019734">
    <property type="entry name" value="TPR_rpt"/>
</dbReference>
<evidence type="ECO:0000313" key="9">
    <source>
        <dbReference type="Proteomes" id="UP001652700"/>
    </source>
</evidence>
<dbReference type="GO" id="GO:0012505">
    <property type="term" value="C:endomembrane system"/>
    <property type="evidence" value="ECO:0007669"/>
    <property type="project" value="TreeGrafter"/>
</dbReference>
<dbReference type="EC" id="5.2.1.8" evidence="3"/>
<feature type="repeat" description="TPR" evidence="4">
    <location>
        <begin position="287"/>
        <end position="320"/>
    </location>
</feature>
<dbReference type="Gene3D" id="3.10.50.40">
    <property type="match status" value="1"/>
</dbReference>
<keyword evidence="6" id="KW-0472">Membrane</keyword>
<dbReference type="Pfam" id="PF00254">
    <property type="entry name" value="FKBP_C"/>
    <property type="match status" value="1"/>
</dbReference>
<dbReference type="OrthoDB" id="532682at2759"/>
<dbReference type="InParanoid" id="A0A6P7GL37"/>